<dbReference type="InterPro" id="IPR011115">
    <property type="entry name" value="SecA_DEAD"/>
</dbReference>
<dbReference type="InterPro" id="IPR014018">
    <property type="entry name" value="SecA_motor_DEAD"/>
</dbReference>
<evidence type="ECO:0000259" key="11">
    <source>
        <dbReference type="PROSITE" id="PS51192"/>
    </source>
</evidence>
<dbReference type="STRING" id="6198.A0A074ZV54"/>
<dbReference type="GO" id="GO:0005524">
    <property type="term" value="F:ATP binding"/>
    <property type="evidence" value="ECO:0007669"/>
    <property type="project" value="UniProtKB-KW"/>
</dbReference>
<evidence type="ECO:0000256" key="3">
    <source>
        <dbReference type="ARBA" id="ARBA00022741"/>
    </source>
</evidence>
<feature type="repeat" description="TPR" evidence="9">
    <location>
        <begin position="3566"/>
        <end position="3599"/>
    </location>
</feature>
<evidence type="ECO:0000256" key="1">
    <source>
        <dbReference type="ARBA" id="ARBA00022448"/>
    </source>
</evidence>
<dbReference type="InterPro" id="IPR038765">
    <property type="entry name" value="Papain-like_cys_pep_sf"/>
</dbReference>
<dbReference type="PANTHER" id="PTHR30612">
    <property type="entry name" value="SECA INNER MEMBRANE COMPONENT OF SEC PROTEIN SECRETION SYSTEM"/>
    <property type="match status" value="1"/>
</dbReference>
<dbReference type="Gene3D" id="3.40.395.10">
    <property type="entry name" value="Adenoviral Proteinase, Chain A"/>
    <property type="match status" value="1"/>
</dbReference>
<dbReference type="Proteomes" id="UP000054324">
    <property type="component" value="Unassembled WGS sequence"/>
</dbReference>
<dbReference type="SUPFAM" id="SSF48452">
    <property type="entry name" value="TPR-like"/>
    <property type="match status" value="2"/>
</dbReference>
<evidence type="ECO:0000256" key="10">
    <source>
        <dbReference type="SAM" id="MobiDB-lite"/>
    </source>
</evidence>
<dbReference type="Pfam" id="PF01043">
    <property type="entry name" value="SecA_PP_bind"/>
    <property type="match status" value="1"/>
</dbReference>
<dbReference type="KEGG" id="ovi:T265_05649"/>
<dbReference type="InterPro" id="IPR000185">
    <property type="entry name" value="SecA"/>
</dbReference>
<dbReference type="RefSeq" id="XP_009168978.1">
    <property type="nucleotide sequence ID" value="XM_009170714.1"/>
</dbReference>
<dbReference type="PRINTS" id="PR00906">
    <property type="entry name" value="SECA"/>
</dbReference>
<dbReference type="OrthoDB" id="10067052at2759"/>
<evidence type="ECO:0000313" key="15">
    <source>
        <dbReference type="Proteomes" id="UP000054324"/>
    </source>
</evidence>
<dbReference type="SUPFAM" id="SSF54001">
    <property type="entry name" value="Cysteine proteinases"/>
    <property type="match status" value="1"/>
</dbReference>
<keyword evidence="7" id="KW-0811">Translocation</keyword>
<dbReference type="SMART" id="SM00028">
    <property type="entry name" value="TPR"/>
    <property type="match status" value="2"/>
</dbReference>
<evidence type="ECO:0000259" key="12">
    <source>
        <dbReference type="PROSITE" id="PS51194"/>
    </source>
</evidence>
<feature type="domain" description="Helicase C-terminal" evidence="12">
    <location>
        <begin position="1995"/>
        <end position="2147"/>
    </location>
</feature>
<evidence type="ECO:0000256" key="5">
    <source>
        <dbReference type="ARBA" id="ARBA00022927"/>
    </source>
</evidence>
<dbReference type="GO" id="GO:0017038">
    <property type="term" value="P:protein import"/>
    <property type="evidence" value="ECO:0007669"/>
    <property type="project" value="InterPro"/>
</dbReference>
<dbReference type="Gene3D" id="3.90.1440.10">
    <property type="entry name" value="SecA, preprotein cross-linking domain"/>
    <property type="match status" value="2"/>
</dbReference>
<feature type="domain" description="Helicase C-terminal" evidence="12">
    <location>
        <begin position="3331"/>
        <end position="3491"/>
    </location>
</feature>
<feature type="domain" description="SecA family profile" evidence="13">
    <location>
        <begin position="1489"/>
        <end position="2150"/>
    </location>
</feature>
<dbReference type="GeneID" id="20319831"/>
<dbReference type="PROSITE" id="PS51196">
    <property type="entry name" value="SECA_MOTOR_DEAD"/>
    <property type="match status" value="2"/>
</dbReference>
<dbReference type="InterPro" id="IPR014001">
    <property type="entry name" value="Helicase_ATP-bd"/>
</dbReference>
<name>A0A074ZV54_OPIVI</name>
<dbReference type="Gene3D" id="1.25.40.10">
    <property type="entry name" value="Tetratricopeptide repeat domain"/>
    <property type="match status" value="2"/>
</dbReference>
<keyword evidence="8" id="KW-0472">Membrane</keyword>
<dbReference type="Pfam" id="PF21090">
    <property type="entry name" value="P-loop_SecA"/>
    <property type="match status" value="1"/>
</dbReference>
<evidence type="ECO:0000313" key="14">
    <source>
        <dbReference type="EMBL" id="KER27245.1"/>
    </source>
</evidence>
<keyword evidence="15" id="KW-1185">Reference proteome</keyword>
<dbReference type="InterPro" id="IPR027417">
    <property type="entry name" value="P-loop_NTPase"/>
</dbReference>
<dbReference type="InterPro" id="IPR011130">
    <property type="entry name" value="SecA_preprotein_X-link_dom"/>
</dbReference>
<dbReference type="Pfam" id="PF07517">
    <property type="entry name" value="SecA_DEAD"/>
    <property type="match status" value="1"/>
</dbReference>
<reference evidence="14 15" key="1">
    <citation type="submission" date="2013-11" db="EMBL/GenBank/DDBJ databases">
        <title>Opisthorchis viverrini - life in the bile duct.</title>
        <authorList>
            <person name="Young N.D."/>
            <person name="Nagarajan N."/>
            <person name="Lin S.J."/>
            <person name="Korhonen P.K."/>
            <person name="Jex A.R."/>
            <person name="Hall R.S."/>
            <person name="Safavi-Hemami H."/>
            <person name="Kaewkong W."/>
            <person name="Bertrand D."/>
            <person name="Gao S."/>
            <person name="Seet Q."/>
            <person name="Wongkham S."/>
            <person name="Teh B.T."/>
            <person name="Wongkham C."/>
            <person name="Intapan P.M."/>
            <person name="Maleewong W."/>
            <person name="Yang X."/>
            <person name="Hu M."/>
            <person name="Wang Z."/>
            <person name="Hofmann A."/>
            <person name="Sternberg P.W."/>
            <person name="Tan P."/>
            <person name="Wang J."/>
            <person name="Gasser R.B."/>
        </authorList>
    </citation>
    <scope>NUCLEOTIDE SEQUENCE [LARGE SCALE GENOMIC DNA]</scope>
</reference>
<gene>
    <name evidence="14" type="ORF">T265_05649</name>
</gene>
<feature type="domain" description="Helicase ATP-binding" evidence="11">
    <location>
        <begin position="1594"/>
        <end position="1753"/>
    </location>
</feature>
<sequence length="4489" mass="506864">MGPWGTLCTVQTSDEDTGNFGTPSSSCMPLKKGEACQPITSLEAKHLIDQKTSVRCFQPMAAELLASVPRCQCSRDDVVYLTLYGARFQDGFLHLGRNMDWANETEELADELWNCSFSPDCDEIGCPTVQTSVDCCPQLGKQATLRSILHHSLQMFYTTDVGIICPERVYDGSILGTAALAMEILSLFTHQNNTTCLLLLRTNSGHHWFGMLFEMSGDGQLTGYYYVDGVSGRHKLPVRLLAFLSDLIQLVYQNITINFVPHNDNYARQILQWNQHSPGCSLDVILHLVYMLLCCRFHDDIARSSLLDLYEDIPRMLLNTTEEDQPSMDYAQTATSDIEYSRQTEENILYTTSLNKRVSKLLKDVQKASKRVGPKDTSVAVAYLVSVMEFDESLRFHAFRLLSYVLPFGYSANRYYAFDHKTILNYFSGNPPSTRDLALFIAKDKTIDLSGIVDRLLRSISTCPYAIEEAAILGELASIPSVQTHLTSSDFELFLLHLAHRTDELSVRKCLLAAFEEIVPANRRSQSELYMLLKQLEHAFSDMDSKSTQELVAHLHHTAASGYRLTEAQVTRLAKRLATEKPSTHRRDLAEFLLHTDVELKVGEDITTLLDTVKDYPDLLLSGRTVEILQCGIAEGFDISVMVSELALKSFVQHLFDVSITLDIPMELINLLSKHHKWGEHALERLDVITKQPINHTCLIRTVLHTLSKQDKATLLSIAQLENYYFELCKQLWETGTCPSELTNFIKQGEDKDYVLSLLTVLYDINFLGIPVSMEIFSKHPTNEWRYMLLAYGLQQLVQCPTETDDDLAVYTRHLSRLAEVFGPDGRDKILYVLLNDTDMDTCDLNDVNEILQMCFQSGPSLISIINAFGVAPNPLADFLFSKFTIIVDSSFQLSTHLELLQIHWLTSLLSKVAVVFEHDDLVSLNNHTAHIDRHLLDTVIAKIIPGTDIKELVGFFSKLYKADLCEADKEELLKNLPCDTQIVNWYTLMYVDIVDEIMSAHLHNYEALIHSERSIPQVLCKNAYTESEDPDYWYTADDIVTIGEAWMTADSHHSCHIIWGVDLNEQAAEETSRLAEILDLYNRSRQPTIIVLNFAQLHWVVVACYPEGAKTVVLYKDSMGEQNCVAEREKVQSLFETCIEQTEFHYHPEKEQQDNSSCGIFVLSNMKILARHMEQKQPDRMFETLCFTKQTDVKQLRTVEFPKWYAWTVARKYWKEHLREMHHCELDAVRRELAAVWGDGVTIGLDGDVKNEVESDIALSIHFPEQELFFNESYRYFYKVRIKRPPSDVLQNSVYETMLIMFGEPSVVPDPPDGFLINAREANFLNGRSSVTQPAKSLHFLSGSQQREVLRILGVPYTYLERQKLLRTLGIAVAERNFPNEGQDTLITDELMVRDLRDRFIQLMLLGWSQNSIEHLLKLLLHLCPQDLRAFINTLDIVCEYRLREYDRNRAGRSLISFLNQPSNAVLESEVHQLAIDCRFPGTADKTVTEIVHELVQQNKGFETECLSEQHLLGNHERILRAYCDSSLLVPELNSIRHWKRDSVQNWARKFKQQDNARHPDFVYEMIAVLKRAVELSSQFTPRDVQLVALWCLLNPQPHQGRLLQVDTGEGKTTIVAMFAAAKALQGHKVDIVTSSAELAVPQSEQQKEFYSLFGLTVGHNSRKKVRDESTFFECYKNDIVYGAAEDFQADILRQEFSRITTRDTRSCDVVIVDEVDSMLIDGRNSLVRLSSTMPAMNYLEPILAVIWLHIEQVGNGIVVQDGETFYRHIKQVAPADENMVGKADPPEIEWIPITVSKSEFLKQTTVDHVRKLLRFEVDVPEDYPELKVPNHLRLLVSEYQLSRWVDSAISAKYRYENGKHYILRDGKIAIVDAANTGVVHSSMHWSDGLHQFLQMKHGAKLSPETLTSNYLSNVTYFQRYGESIFGLTGTLGSCAAQEMLQTTYNVDCVNIPPFREKQHYGLVPRVVDNEDEWYASISASCLNKLRNNRGVLIITQYIETCRKLGRLFQQLGYIETCRKLEQHFQQLGVNPKKIKVYASGDDSYVIDDELDCGEVIIATNIAGRGADIKPTKEVERNGGMHVCITFLPQNERVERQNIGRTSRTGNKGTSQFIIQHSDSASIEWLRTHRDRLQMAVLVSAVSEIRSIVMRDKLFREFCLLLHEFEDKFEAKATEERFAIWLKMQQDLIENNDTKNVASRFRAFVEQIRDDQRMNCLIRNPYFYTLRGNQLLQSGDYVKAHLEYDKAVELDREYSETAHYNRAYVRLYRCGGVIIHNEDKIQDAIEDLKQARNLINRRLDDLNLVGFISHSKVLAQQIVHKRNIFGVMLNAIEAAIGPKDDLIEGSIGHALKNKDNELKTELVPLLDALSENNDIHLLNEELQEFTETGYFGVFHVSVLPPIPWGSVIGMSVIGLTQILIGASLAVFSLGLGSSIGLGLIAEGVGDLITAVKSGIIGRNIDWKAWGVQKTVSLVVTVVCAGVGAALDAAMTLGAAGTQVLRAAAQGVKITKCTASCFGTALKAVGAGLAKGVVRELVANIANYGLTKMIVPEIRKMLDSHIKPWVEKNILKNSMVAYLLELDFKNGTNEFCTKIKQTILELLTPEQGTASVFYEIGQGRVPQEQVNLEQKSGKPRLSELQQSLSDIITDSMSTVISDKVLSPLVDYGLMKGVNKGFSKWDKSIQAEIEHHKQRRRIVLGKDPRFAKRIQKIYADHELCLADMQQAAEFIGQQGAGGEANLVALCYAADLLGRPIKLIDKNGNTIHNIRSGATGEPMVIQYNKEEKHFCLPGNKDPILTSKSGRDGDNNCLYNVLADHTGLEANEIRMKVAQAMSQNWGTLVHQVRDYHALASYNKSAQLSGGRRPHKRRPPKPLEQDSYGFYDDQVVKCESLLPMLNKMAIEMDGSLRDYLEFEKKSSRAKNKFTDHAGFSPQFTRGQKPETNGIMLGAIEVKFTNGETLKLLTLAGQNPLIVAQLKDGTTKEFSFSHNGFKLAHPKGDIVGSNAFQPFDRKTLGCAKFNTRCAAQKLIFMLGEHMKANPHLKIEGKIQMAEGWYSFHPKDRERLYKMSNPKQYKRQYKNLDKKKGQRSKRPLLITSHAEKPCTECDSLGRQTSKNKNLHGVLNRALTVGILFRAQRQVSFALMSCRRIFSNLMSNALRIYMYRDISYIVVTENMRRPGAAHSVARTYDEREIQLGSMWVENRLIPSFKGSKLVATFDYEDYILRDGKIAIVDAANTGVVHSSMHWSDGLHQFLQMKHGAKLSPETLTSNYLSNVTYFQRYGESIFGLTGTLGSCAAQEMLQTTYNVDCVNIPPFREKQHYGLVPRVVDNEDEWYASISASCLNKLRNNRGVLIITQYIETCRKLEQHFQQLGVNPKKIKVYASGDDSYVIDDELDCGEVIIATNIAGRGADIKPTKEVERNGGMHVCITFLPQNERVERQNIGRTSRTGNKGTSQFIIQHSDSASIEWLRTHRDRLQMAVLVSAVSEIRSIVMRDKLFREFCLLLHEFEDKFEAKATEERFAIWLKMQQDLIENNDTKNVASRFRAFVEQIRDDQRMNCLIRNPYFYTLRGNQLLQSGDYVKAHLEYDKAVELDREYSETAHYNRAYVRLYRCGGVIIHNEDKIQDAIEDLKQARNLINRRLDDLNLVGFISHSKVLAQQIVHKRNIFGVMLNAIEAAIGPKDDLIEGSIGHALKNKDNELKTELVPLLDALSENNDIHLLNEELQEFTETGYFGVFHVSVLPPIPWGSVIGMSVIGLTQILIGASLAVFSLGLGSSIGLGLIAEGVGDLITAVKSGIIGRNIDWKAWGVQKTVSLVVTVVCAGVGAALDAAMTLGAAGTQVLRAAAQGVKITKCTASCFGTALKAVGAGLAKGVVRELVANIANYGLTKMIVPEIRKMLDSHIKPWVEKNILKNSMVAYLLELDFKNGTNEFCTKIKQTILELLTPEQGTASVFYEIGQEERPTAQTCIEYTGVDFPADDIDLNKGRVPQEQVNLEQKSGKPRLSELQQSLSDIITDSMSTVISDKVLSPLVDYGLMKGVNKGFSKWDKSIQAEIEHHKQRRRIVLGKDPRFAKRIQKIYADHELCLADMQQAAEFIGQQGAGGEANLVALCYAADLLGRPIKLIDKNGNTIHNIRSGATGEPMVIQYNKEEKHFCLPGNKDPILTSKSGRDGDNNCLYNVLADHTGLEANEIRMKVAQAMSQNWGTLVHQVRDYHALASYNKSAQLSGGRRPHKRRPPKPLEQDSYGFYDDQVVKCESLLPMLNKMAIEMDGSLRDYLEFEKKSSRAKNKFTDHAGFSPQFTRGQKPETNGIMLGAIEVKFTNGETLKLLTLAGQNPLIVAQLKDGTTKEFSFSHNGFKLAHPKGDIVGSNAFQPFDRKTLGCAKFNTRCAAQKLIFMLGEHMKANPHLKIEGKIQMAEGWYSFHPKDRERLYKMSNPKQYKRQYKNLDKKKGQRSKRPLLITSHAEKPCTECDSLGRQTSKNKK</sequence>
<dbReference type="CTD" id="20319831"/>
<evidence type="ECO:0000256" key="9">
    <source>
        <dbReference type="PROSITE-ProRule" id="PRU00339"/>
    </source>
</evidence>
<dbReference type="PROSITE" id="PS51194">
    <property type="entry name" value="HELICASE_CTER"/>
    <property type="match status" value="2"/>
</dbReference>
<dbReference type="SUPFAM" id="SSF52540">
    <property type="entry name" value="P-loop containing nucleoside triphosphate hydrolases"/>
    <property type="match status" value="3"/>
</dbReference>
<feature type="region of interest" description="Disordered" evidence="10">
    <location>
        <begin position="4227"/>
        <end position="4248"/>
    </location>
</feature>
<dbReference type="InterPro" id="IPR036670">
    <property type="entry name" value="SecA_X-link_sf"/>
</dbReference>
<evidence type="ECO:0000256" key="6">
    <source>
        <dbReference type="ARBA" id="ARBA00022967"/>
    </source>
</evidence>
<dbReference type="PROSITE" id="PS51192">
    <property type="entry name" value="HELICASE_ATP_BIND_1"/>
    <property type="match status" value="1"/>
</dbReference>
<keyword evidence="6" id="KW-1278">Translocase</keyword>
<dbReference type="PANTHER" id="PTHR30612:SF0">
    <property type="entry name" value="CHLOROPLAST PROTEIN-TRANSPORTING ATPASE"/>
    <property type="match status" value="1"/>
</dbReference>
<dbReference type="PROSITE" id="PS50005">
    <property type="entry name" value="TPR"/>
    <property type="match status" value="2"/>
</dbReference>
<dbReference type="InterPro" id="IPR001650">
    <property type="entry name" value="Helicase_C-like"/>
</dbReference>
<dbReference type="GO" id="GO:0006886">
    <property type="term" value="P:intracellular protein transport"/>
    <property type="evidence" value="ECO:0007669"/>
    <property type="project" value="InterPro"/>
</dbReference>
<dbReference type="InterPro" id="IPR044722">
    <property type="entry name" value="SecA_SF2_C"/>
</dbReference>
<evidence type="ECO:0000256" key="7">
    <source>
        <dbReference type="ARBA" id="ARBA00023010"/>
    </source>
</evidence>
<evidence type="ECO:0000256" key="2">
    <source>
        <dbReference type="ARBA" id="ARBA00022490"/>
    </source>
</evidence>
<evidence type="ECO:0000256" key="4">
    <source>
        <dbReference type="ARBA" id="ARBA00022840"/>
    </source>
</evidence>
<feature type="repeat" description="TPR" evidence="9">
    <location>
        <begin position="2222"/>
        <end position="2255"/>
    </location>
</feature>
<feature type="region of interest" description="Disordered" evidence="10">
    <location>
        <begin position="2857"/>
        <end position="2878"/>
    </location>
</feature>
<keyword evidence="2" id="KW-0963">Cytoplasm</keyword>
<dbReference type="Gene3D" id="3.40.50.300">
    <property type="entry name" value="P-loop containing nucleotide triphosphate hydrolases"/>
    <property type="match status" value="3"/>
</dbReference>
<dbReference type="SMART" id="SM00958">
    <property type="entry name" value="SecA_PP_bind"/>
    <property type="match status" value="1"/>
</dbReference>
<dbReference type="SMART" id="SM00957">
    <property type="entry name" value="SecA_DEAD"/>
    <property type="match status" value="1"/>
</dbReference>
<dbReference type="EMBL" id="KL596727">
    <property type="protein sequence ID" value="KER27245.1"/>
    <property type="molecule type" value="Genomic_DNA"/>
</dbReference>
<evidence type="ECO:0008006" key="16">
    <source>
        <dbReference type="Google" id="ProtNLM"/>
    </source>
</evidence>
<evidence type="ECO:0000259" key="13">
    <source>
        <dbReference type="PROSITE" id="PS51196"/>
    </source>
</evidence>
<feature type="domain" description="SecA family profile" evidence="13">
    <location>
        <begin position="3222"/>
        <end position="3494"/>
    </location>
</feature>
<keyword evidence="3" id="KW-0547">Nucleotide-binding</keyword>
<dbReference type="SUPFAM" id="SSF81767">
    <property type="entry name" value="Pre-protein crosslinking domain of SecA"/>
    <property type="match status" value="2"/>
</dbReference>
<proteinExistence type="predicted"/>
<protein>
    <recommendedName>
        <fullName evidence="16">SecA DEAD-like domain protein</fullName>
    </recommendedName>
</protein>
<accession>A0A074ZV54</accession>
<keyword evidence="5" id="KW-0653">Protein transport</keyword>
<evidence type="ECO:0000256" key="8">
    <source>
        <dbReference type="ARBA" id="ARBA00023136"/>
    </source>
</evidence>
<dbReference type="GO" id="GO:0016020">
    <property type="term" value="C:membrane"/>
    <property type="evidence" value="ECO:0007669"/>
    <property type="project" value="InterPro"/>
</dbReference>
<keyword evidence="9" id="KW-0802">TPR repeat</keyword>
<dbReference type="InterPro" id="IPR019734">
    <property type="entry name" value="TPR_rpt"/>
</dbReference>
<dbReference type="GO" id="GO:0006605">
    <property type="term" value="P:protein targeting"/>
    <property type="evidence" value="ECO:0007669"/>
    <property type="project" value="InterPro"/>
</dbReference>
<keyword evidence="4" id="KW-0067">ATP-binding</keyword>
<dbReference type="InterPro" id="IPR011990">
    <property type="entry name" value="TPR-like_helical_dom_sf"/>
</dbReference>
<organism evidence="14 15">
    <name type="scientific">Opisthorchis viverrini</name>
    <name type="common">Southeast Asian liver fluke</name>
    <dbReference type="NCBI Taxonomy" id="6198"/>
    <lineage>
        <taxon>Eukaryota</taxon>
        <taxon>Metazoa</taxon>
        <taxon>Spiralia</taxon>
        <taxon>Lophotrochozoa</taxon>
        <taxon>Platyhelminthes</taxon>
        <taxon>Trematoda</taxon>
        <taxon>Digenea</taxon>
        <taxon>Opisthorchiida</taxon>
        <taxon>Opisthorchiata</taxon>
        <taxon>Opisthorchiidae</taxon>
        <taxon>Opisthorchis</taxon>
    </lineage>
</organism>
<keyword evidence="1" id="KW-0813">Transport</keyword>